<evidence type="ECO:0000256" key="3">
    <source>
        <dbReference type="ARBA" id="ARBA00005043"/>
    </source>
</evidence>
<evidence type="ECO:0000256" key="10">
    <source>
        <dbReference type="ARBA" id="ARBA00023242"/>
    </source>
</evidence>
<dbReference type="PROSITE" id="PS50082">
    <property type="entry name" value="WD_REPEATS_2"/>
    <property type="match status" value="3"/>
</dbReference>
<reference evidence="13" key="1">
    <citation type="submission" date="2025-08" db="UniProtKB">
        <authorList>
            <consortium name="RefSeq"/>
        </authorList>
    </citation>
    <scope>IDENTIFICATION</scope>
</reference>
<evidence type="ECO:0000256" key="2">
    <source>
        <dbReference type="ARBA" id="ARBA00004496"/>
    </source>
</evidence>
<evidence type="ECO:0000256" key="1">
    <source>
        <dbReference type="ARBA" id="ARBA00004123"/>
    </source>
</evidence>
<evidence type="ECO:0000256" key="6">
    <source>
        <dbReference type="ARBA" id="ARBA00022490"/>
    </source>
</evidence>
<proteinExistence type="inferred from homology"/>
<dbReference type="InterPro" id="IPR015943">
    <property type="entry name" value="WD40/YVTN_repeat-like_dom_sf"/>
</dbReference>
<evidence type="ECO:0000256" key="11">
    <source>
        <dbReference type="PROSITE-ProRule" id="PRU00221"/>
    </source>
</evidence>
<dbReference type="InterPro" id="IPR001680">
    <property type="entry name" value="WD40_rpt"/>
</dbReference>
<dbReference type="FunFam" id="2.130.10.10:FF:000400">
    <property type="entry name" value="Elongator acetyltransferase complex subunit 2"/>
    <property type="match status" value="1"/>
</dbReference>
<dbReference type="SMART" id="SM00320">
    <property type="entry name" value="WD40"/>
    <property type="match status" value="10"/>
</dbReference>
<dbReference type="CTD" id="55250"/>
<evidence type="ECO:0000256" key="5">
    <source>
        <dbReference type="ARBA" id="ARBA00020267"/>
    </source>
</evidence>
<organism evidence="12 13">
    <name type="scientific">Ceratosolen solmsi marchali</name>
    <dbReference type="NCBI Taxonomy" id="326594"/>
    <lineage>
        <taxon>Eukaryota</taxon>
        <taxon>Metazoa</taxon>
        <taxon>Ecdysozoa</taxon>
        <taxon>Arthropoda</taxon>
        <taxon>Hexapoda</taxon>
        <taxon>Insecta</taxon>
        <taxon>Pterygota</taxon>
        <taxon>Neoptera</taxon>
        <taxon>Endopterygota</taxon>
        <taxon>Hymenoptera</taxon>
        <taxon>Apocrita</taxon>
        <taxon>Proctotrupomorpha</taxon>
        <taxon>Chalcidoidea</taxon>
        <taxon>Agaonidae</taxon>
        <taxon>Agaoninae</taxon>
        <taxon>Ceratosolen</taxon>
    </lineage>
</organism>
<keyword evidence="10" id="KW-0539">Nucleus</keyword>
<keyword evidence="8" id="KW-0819">tRNA processing</keyword>
<dbReference type="GO" id="GO:0005737">
    <property type="term" value="C:cytoplasm"/>
    <property type="evidence" value="ECO:0007669"/>
    <property type="project" value="UniProtKB-SubCell"/>
</dbReference>
<evidence type="ECO:0000256" key="9">
    <source>
        <dbReference type="ARBA" id="ARBA00022737"/>
    </source>
</evidence>
<dbReference type="AlphaFoldDB" id="A0AAJ6YW69"/>
<feature type="repeat" description="WD" evidence="11">
    <location>
        <begin position="603"/>
        <end position="638"/>
    </location>
</feature>
<dbReference type="InterPro" id="IPR036322">
    <property type="entry name" value="WD40_repeat_dom_sf"/>
</dbReference>
<dbReference type="Gene3D" id="2.130.10.10">
    <property type="entry name" value="YVTN repeat-like/Quinoprotein amine dehydrogenase"/>
    <property type="match status" value="3"/>
</dbReference>
<dbReference type="Pfam" id="PF00400">
    <property type="entry name" value="WD40"/>
    <property type="match status" value="6"/>
</dbReference>
<name>A0AAJ6YW69_9HYME</name>
<keyword evidence="6" id="KW-0963">Cytoplasm</keyword>
<dbReference type="GO" id="GO:0005634">
    <property type="term" value="C:nucleus"/>
    <property type="evidence" value="ECO:0007669"/>
    <property type="project" value="UniProtKB-SubCell"/>
</dbReference>
<evidence type="ECO:0000313" key="13">
    <source>
        <dbReference type="RefSeq" id="XP_011505528.1"/>
    </source>
</evidence>
<sequence>MIKTNYISAACNQLSHAADWGRNNLICYASNHAIVIYDTKVNKFGSILSTLHEHHDRVNAVHWIRPEFPELETEFISASSDGTAIVWKANNQAKGSFTVANTIKINEPVNMCDAVYINSNLPDLLICTSTVSGDFKIWLRIDKHEIQAFCTIDFFSKLPTTARLAMVPRKFKDSAIPLLIVGLEDSTVVLLSTEMNSREIIQGQIGQFVRVQTLEGHEDWVTSIDYIFIDPQNLFIATGSQDNSIRVWKIITCEPEICPNHEIFQYPKQQTFVVCHVKYEIILESILHGHDAWIYEVHWHPPIEINGTYSQPTKLLSCSLDKTAVIWEPNNATGIWSETVRVGEVGGNSLGFFGCKFSPDGKNFLTHGYHGSFHMWKYDEDSQNWKPRTAPTGHCNSVVDLCWDAKGRFLITASTDQTTRIHAPWMQENGEESWFEIGRPQIHGYDMSCLAILTPCMFASGAEEKVVRIFTAPIIFMKFLEQITDDVNDFDVSVMIEGASVPALGLTNKAILDMEPYNVNAHNKKSENYCKDINYKEPPLEENLVESTLWPELQKLYGHGYEIFSMAARHDGKLLATASKSTLPEHAAIILWNTKTWSQEQQLSSHQLTVTQLAFSPDDMYLLSVSRDRRWSLFHYKNLKYELLITSPKQDKLHTRIIWCCAWTQDSKYFATGSRDGKIGFWSTNMNIDLQPTPVTHPIVNQNSVTALAFAPTRVQDKLAYILAIGYETGCIEIGKIQLANNKDALSWVQIAFLNSSQAHHLTLRRLAFRPIHKSQPKNVIQLASCGSDSIVKIHSILLN</sequence>
<evidence type="ECO:0000313" key="12">
    <source>
        <dbReference type="Proteomes" id="UP000695007"/>
    </source>
</evidence>
<comment type="similarity">
    <text evidence="4">Belongs to the WD repeat ELP2 family.</text>
</comment>
<dbReference type="PANTHER" id="PTHR44111:SF1">
    <property type="entry name" value="ELONGATOR COMPLEX PROTEIN 2"/>
    <property type="match status" value="1"/>
</dbReference>
<dbReference type="PANTHER" id="PTHR44111">
    <property type="entry name" value="ELONGATOR COMPLEX PROTEIN 2"/>
    <property type="match status" value="1"/>
</dbReference>
<dbReference type="GO" id="GO:0033588">
    <property type="term" value="C:elongator holoenzyme complex"/>
    <property type="evidence" value="ECO:0007669"/>
    <property type="project" value="InterPro"/>
</dbReference>
<keyword evidence="9" id="KW-0677">Repeat</keyword>
<accession>A0AAJ6YW69</accession>
<dbReference type="GeneID" id="105368247"/>
<evidence type="ECO:0000256" key="8">
    <source>
        <dbReference type="ARBA" id="ARBA00022694"/>
    </source>
</evidence>
<evidence type="ECO:0000256" key="4">
    <source>
        <dbReference type="ARBA" id="ARBA00005881"/>
    </source>
</evidence>
<feature type="repeat" description="WD" evidence="11">
    <location>
        <begin position="651"/>
        <end position="683"/>
    </location>
</feature>
<dbReference type="PROSITE" id="PS50294">
    <property type="entry name" value="WD_REPEATS_REGION"/>
    <property type="match status" value="1"/>
</dbReference>
<feature type="repeat" description="WD" evidence="11">
    <location>
        <begin position="214"/>
        <end position="250"/>
    </location>
</feature>
<keyword evidence="7 11" id="KW-0853">WD repeat</keyword>
<protein>
    <recommendedName>
        <fullName evidence="5">Elongator complex protein 2</fullName>
    </recommendedName>
</protein>
<comment type="subcellular location">
    <subcellularLocation>
        <location evidence="2">Cytoplasm</location>
    </subcellularLocation>
    <subcellularLocation>
        <location evidence="1">Nucleus</location>
    </subcellularLocation>
</comment>
<dbReference type="InterPro" id="IPR037289">
    <property type="entry name" value="Elp2"/>
</dbReference>
<comment type="pathway">
    <text evidence="3">tRNA modification; 5-methoxycarbonylmethyl-2-thiouridine-tRNA biosynthesis.</text>
</comment>
<dbReference type="KEGG" id="csol:105368247"/>
<dbReference type="Proteomes" id="UP000695007">
    <property type="component" value="Unplaced"/>
</dbReference>
<dbReference type="GO" id="GO:0002098">
    <property type="term" value="P:tRNA wobble uridine modification"/>
    <property type="evidence" value="ECO:0007669"/>
    <property type="project" value="InterPro"/>
</dbReference>
<dbReference type="RefSeq" id="XP_011505528.1">
    <property type="nucleotide sequence ID" value="XM_011507226.1"/>
</dbReference>
<dbReference type="SUPFAM" id="SSF50978">
    <property type="entry name" value="WD40 repeat-like"/>
    <property type="match status" value="2"/>
</dbReference>
<gene>
    <name evidence="13" type="primary">LOC105368247</name>
</gene>
<evidence type="ECO:0000256" key="7">
    <source>
        <dbReference type="ARBA" id="ARBA00022574"/>
    </source>
</evidence>
<keyword evidence="12" id="KW-1185">Reference proteome</keyword>